<keyword evidence="4 11" id="KW-0812">Transmembrane</keyword>
<feature type="compositionally biased region" description="Basic and acidic residues" evidence="10">
    <location>
        <begin position="1"/>
        <end position="11"/>
    </location>
</feature>
<reference evidence="13" key="2">
    <citation type="submission" date="2025-08" db="UniProtKB">
        <authorList>
            <consortium name="Ensembl"/>
        </authorList>
    </citation>
    <scope>IDENTIFICATION</scope>
</reference>
<dbReference type="Proteomes" id="UP000472264">
    <property type="component" value="Chromosome 4"/>
</dbReference>
<keyword evidence="8" id="KW-0539">Nucleus</keyword>
<keyword evidence="7" id="KW-0325">Glycoprotein</keyword>
<comment type="similarity">
    <text evidence="2">Belongs to the TOR1AIP family.</text>
</comment>
<dbReference type="Gene3D" id="3.40.50.12190">
    <property type="match status" value="1"/>
</dbReference>
<feature type="compositionally biased region" description="Basic and acidic residues" evidence="10">
    <location>
        <begin position="29"/>
        <end position="40"/>
    </location>
</feature>
<evidence type="ECO:0000259" key="12">
    <source>
        <dbReference type="Pfam" id="PF05609"/>
    </source>
</evidence>
<dbReference type="GO" id="GO:0005635">
    <property type="term" value="C:nuclear envelope"/>
    <property type="evidence" value="ECO:0007669"/>
    <property type="project" value="UniProtKB-SubCell"/>
</dbReference>
<protein>
    <recommendedName>
        <fullName evidence="12">Torsin-1A-interacting protein 1/2 AAA+ activator domain-containing protein</fullName>
    </recommendedName>
</protein>
<evidence type="ECO:0000256" key="10">
    <source>
        <dbReference type="SAM" id="MobiDB-lite"/>
    </source>
</evidence>
<comment type="subcellular location">
    <subcellularLocation>
        <location evidence="9">Endomembrane system</location>
        <topology evidence="9">Single-pass membrane protein</topology>
    </subcellularLocation>
    <subcellularLocation>
        <location evidence="1">Nucleus envelope</location>
    </subcellularLocation>
</comment>
<keyword evidence="6 11" id="KW-0472">Membrane</keyword>
<accession>A0A665SW36</accession>
<evidence type="ECO:0000256" key="7">
    <source>
        <dbReference type="ARBA" id="ARBA00023180"/>
    </source>
</evidence>
<dbReference type="GO" id="GO:0016020">
    <property type="term" value="C:membrane"/>
    <property type="evidence" value="ECO:0007669"/>
    <property type="project" value="TreeGrafter"/>
</dbReference>
<dbReference type="InParanoid" id="A0A665SW36"/>
<name>A0A665SW36_ECHNA</name>
<feature type="domain" description="Torsin-1A-interacting protein 1/2 AAA+ activator" evidence="12">
    <location>
        <begin position="93"/>
        <end position="315"/>
    </location>
</feature>
<dbReference type="GO" id="GO:0061024">
    <property type="term" value="P:membrane organization"/>
    <property type="evidence" value="ECO:0007669"/>
    <property type="project" value="TreeGrafter"/>
</dbReference>
<dbReference type="PANTHER" id="PTHR18843:SF7">
    <property type="entry name" value="LAMINA-ASSOCIATED POLYPEPTIDE 1B ISOFORM 1-RELATED"/>
    <property type="match status" value="1"/>
</dbReference>
<evidence type="ECO:0000256" key="11">
    <source>
        <dbReference type="SAM" id="Phobius"/>
    </source>
</evidence>
<sequence length="319" mass="36050">DVRRDSEHHEASALQNSEQETTSPRQKASPREGKTEDREKEIENIGFNMQETPEAIATKKINNQIGTYFVAAVLIGLIAYLWLRSPPPEFSPQKNDAAVRFLNHIEKVETEFPNQRAELWKRSRIHLKRHLVTAQPTEPVSLILTAGFRAEKTLQCLARGMASAFSSTFNTSVLHINGSSKASHASDQVKLDIDRELQGAFEGGIPVAVIHRFEELPPGSTLIFYRYCDHENAAYKDTFLIFTVLLAEEEEIPAQIGLNAVEEMVDDHLQKKFLSHEHPVSYDVMDLDKYGGLWSRISHLILPVAAEERIEREGCRAHA</sequence>
<dbReference type="InterPro" id="IPR046753">
    <property type="entry name" value="TOIP1/2_C"/>
</dbReference>
<evidence type="ECO:0000256" key="2">
    <source>
        <dbReference type="ARBA" id="ARBA00007860"/>
    </source>
</evidence>
<dbReference type="OMA" id="HINANNA"/>
<keyword evidence="5 11" id="KW-1133">Transmembrane helix</keyword>
<dbReference type="InterPro" id="IPR008662">
    <property type="entry name" value="TOIP1/2"/>
</dbReference>
<evidence type="ECO:0000256" key="5">
    <source>
        <dbReference type="ARBA" id="ARBA00022989"/>
    </source>
</evidence>
<evidence type="ECO:0000256" key="4">
    <source>
        <dbReference type="ARBA" id="ARBA00022692"/>
    </source>
</evidence>
<evidence type="ECO:0000313" key="14">
    <source>
        <dbReference type="Proteomes" id="UP000472264"/>
    </source>
</evidence>
<keyword evidence="14" id="KW-1185">Reference proteome</keyword>
<feature type="transmembrane region" description="Helical" evidence="11">
    <location>
        <begin position="65"/>
        <end position="83"/>
    </location>
</feature>
<evidence type="ECO:0000256" key="6">
    <source>
        <dbReference type="ARBA" id="ARBA00023136"/>
    </source>
</evidence>
<dbReference type="Pfam" id="PF05609">
    <property type="entry name" value="LAP1_C"/>
    <property type="match status" value="1"/>
</dbReference>
<evidence type="ECO:0000256" key="9">
    <source>
        <dbReference type="ARBA" id="ARBA00037847"/>
    </source>
</evidence>
<dbReference type="AlphaFoldDB" id="A0A665SW36"/>
<evidence type="ECO:0000256" key="8">
    <source>
        <dbReference type="ARBA" id="ARBA00023242"/>
    </source>
</evidence>
<reference evidence="13" key="3">
    <citation type="submission" date="2025-09" db="UniProtKB">
        <authorList>
            <consortium name="Ensembl"/>
        </authorList>
    </citation>
    <scope>IDENTIFICATION</scope>
</reference>
<reference evidence="13" key="1">
    <citation type="submission" date="2021-04" db="EMBL/GenBank/DDBJ databases">
        <authorList>
            <consortium name="Wellcome Sanger Institute Data Sharing"/>
        </authorList>
    </citation>
    <scope>NUCLEOTIDE SEQUENCE [LARGE SCALE GENOMIC DNA]</scope>
</reference>
<proteinExistence type="inferred from homology"/>
<dbReference type="Ensembl" id="ENSENLT00000001548.1">
    <property type="protein sequence ID" value="ENSENLP00000001385.1"/>
    <property type="gene ID" value="ENSENLG00000000847.1"/>
</dbReference>
<feature type="region of interest" description="Disordered" evidence="10">
    <location>
        <begin position="1"/>
        <end position="40"/>
    </location>
</feature>
<organism evidence="13 14">
    <name type="scientific">Echeneis naucrates</name>
    <name type="common">Live sharksucker</name>
    <dbReference type="NCBI Taxonomy" id="173247"/>
    <lineage>
        <taxon>Eukaryota</taxon>
        <taxon>Metazoa</taxon>
        <taxon>Chordata</taxon>
        <taxon>Craniata</taxon>
        <taxon>Vertebrata</taxon>
        <taxon>Euteleostomi</taxon>
        <taxon>Actinopterygii</taxon>
        <taxon>Neopterygii</taxon>
        <taxon>Teleostei</taxon>
        <taxon>Neoteleostei</taxon>
        <taxon>Acanthomorphata</taxon>
        <taxon>Carangaria</taxon>
        <taxon>Carangiformes</taxon>
        <taxon>Echeneidae</taxon>
        <taxon>Echeneis</taxon>
    </lineage>
</organism>
<feature type="compositionally biased region" description="Polar residues" evidence="10">
    <location>
        <begin position="13"/>
        <end position="26"/>
    </location>
</feature>
<dbReference type="GO" id="GO:0001671">
    <property type="term" value="F:ATPase activator activity"/>
    <property type="evidence" value="ECO:0007669"/>
    <property type="project" value="InterPro"/>
</dbReference>
<evidence type="ECO:0000256" key="3">
    <source>
        <dbReference type="ARBA" id="ARBA00022553"/>
    </source>
</evidence>
<evidence type="ECO:0000313" key="13">
    <source>
        <dbReference type="Ensembl" id="ENSENLP00000001385.1"/>
    </source>
</evidence>
<evidence type="ECO:0000256" key="1">
    <source>
        <dbReference type="ARBA" id="ARBA00004259"/>
    </source>
</evidence>
<keyword evidence="3" id="KW-0597">Phosphoprotein</keyword>
<dbReference type="InterPro" id="IPR038599">
    <property type="entry name" value="LAP1C-like_C_sf"/>
</dbReference>
<dbReference type="PANTHER" id="PTHR18843">
    <property type="entry name" value="TORSIN-1A-INTERACTING PROTEIN"/>
    <property type="match status" value="1"/>
</dbReference>